<dbReference type="InterPro" id="IPR017441">
    <property type="entry name" value="Protein_kinase_ATP_BS"/>
</dbReference>
<dbReference type="EMBL" id="CAMXCT020001946">
    <property type="protein sequence ID" value="CAL1147764.1"/>
    <property type="molecule type" value="Genomic_DNA"/>
</dbReference>
<keyword evidence="8 15" id="KW-0547">Nucleotide-binding</keyword>
<dbReference type="Gene3D" id="1.10.510.10">
    <property type="entry name" value="Transferase(Phosphotransferase) domain 1"/>
    <property type="match status" value="1"/>
</dbReference>
<dbReference type="PROSITE" id="PS00108">
    <property type="entry name" value="PROTEIN_KINASE_ST"/>
    <property type="match status" value="1"/>
</dbReference>
<dbReference type="PROSITE" id="PS50011">
    <property type="entry name" value="PROTEIN_KINASE_DOM"/>
    <property type="match status" value="1"/>
</dbReference>
<comment type="caution">
    <text evidence="19">The sequence shown here is derived from an EMBL/GenBank/DDBJ whole genome shotgun (WGS) entry which is preliminary data.</text>
</comment>
<comment type="catalytic activity">
    <reaction evidence="14">
        <text>L-seryl-[protein] + ATP = O-phospho-L-seryl-[protein] + ADP + H(+)</text>
        <dbReference type="Rhea" id="RHEA:17989"/>
        <dbReference type="Rhea" id="RHEA-COMP:9863"/>
        <dbReference type="Rhea" id="RHEA-COMP:11604"/>
        <dbReference type="ChEBI" id="CHEBI:15378"/>
        <dbReference type="ChEBI" id="CHEBI:29999"/>
        <dbReference type="ChEBI" id="CHEBI:30616"/>
        <dbReference type="ChEBI" id="CHEBI:83421"/>
        <dbReference type="ChEBI" id="CHEBI:456216"/>
        <dbReference type="EC" id="2.7.11.1"/>
    </reaction>
</comment>
<comment type="cofactor">
    <cofactor evidence="1">
        <name>Mg(2+)</name>
        <dbReference type="ChEBI" id="CHEBI:18420"/>
    </cofactor>
</comment>
<feature type="domain" description="Protein kinase" evidence="17">
    <location>
        <begin position="58"/>
        <end position="315"/>
    </location>
</feature>
<dbReference type="GO" id="GO:0005509">
    <property type="term" value="F:calcium ion binding"/>
    <property type="evidence" value="ECO:0007669"/>
    <property type="project" value="InterPro"/>
</dbReference>
<accession>A0A9P1CMI4</accession>
<keyword evidence="6" id="KW-0479">Metal-binding</keyword>
<organism evidence="19">
    <name type="scientific">Cladocopium goreaui</name>
    <dbReference type="NCBI Taxonomy" id="2562237"/>
    <lineage>
        <taxon>Eukaryota</taxon>
        <taxon>Sar</taxon>
        <taxon>Alveolata</taxon>
        <taxon>Dinophyceae</taxon>
        <taxon>Suessiales</taxon>
        <taxon>Symbiodiniaceae</taxon>
        <taxon>Cladocopium</taxon>
    </lineage>
</organism>
<evidence type="ECO:0000256" key="16">
    <source>
        <dbReference type="SAM" id="MobiDB-lite"/>
    </source>
</evidence>
<evidence type="ECO:0000256" key="6">
    <source>
        <dbReference type="ARBA" id="ARBA00022723"/>
    </source>
</evidence>
<evidence type="ECO:0000256" key="12">
    <source>
        <dbReference type="ARBA" id="ARBA00024334"/>
    </source>
</evidence>
<evidence type="ECO:0000313" key="20">
    <source>
        <dbReference type="EMBL" id="CAL1147764.1"/>
    </source>
</evidence>
<keyword evidence="22" id="KW-1185">Reference proteome</keyword>
<evidence type="ECO:0000256" key="3">
    <source>
        <dbReference type="ARBA" id="ARBA00012513"/>
    </source>
</evidence>
<feature type="domain" description="EF-hand" evidence="18">
    <location>
        <begin position="432"/>
        <end position="467"/>
    </location>
</feature>
<keyword evidence="9 21" id="KW-0418">Kinase</keyword>
<evidence type="ECO:0000259" key="17">
    <source>
        <dbReference type="PROSITE" id="PS50011"/>
    </source>
</evidence>
<dbReference type="EMBL" id="CAMXCT030001946">
    <property type="protein sequence ID" value="CAL4781701.1"/>
    <property type="molecule type" value="Genomic_DNA"/>
</dbReference>
<dbReference type="CDD" id="cd05117">
    <property type="entry name" value="STKc_CAMK"/>
    <property type="match status" value="1"/>
</dbReference>
<dbReference type="SMART" id="SM00054">
    <property type="entry name" value="EFh"/>
    <property type="match status" value="3"/>
</dbReference>
<feature type="domain" description="EF-hand" evidence="18">
    <location>
        <begin position="396"/>
        <end position="431"/>
    </location>
</feature>
<evidence type="ECO:0000313" key="22">
    <source>
        <dbReference type="Proteomes" id="UP001152797"/>
    </source>
</evidence>
<comment type="catalytic activity">
    <reaction evidence="13">
        <text>L-threonyl-[protein] + ATP = O-phospho-L-threonyl-[protein] + ADP + H(+)</text>
        <dbReference type="Rhea" id="RHEA:46608"/>
        <dbReference type="Rhea" id="RHEA-COMP:11060"/>
        <dbReference type="Rhea" id="RHEA-COMP:11605"/>
        <dbReference type="ChEBI" id="CHEBI:15378"/>
        <dbReference type="ChEBI" id="CHEBI:30013"/>
        <dbReference type="ChEBI" id="CHEBI:30616"/>
        <dbReference type="ChEBI" id="CHEBI:61977"/>
        <dbReference type="ChEBI" id="CHEBI:456216"/>
        <dbReference type="EC" id="2.7.11.1"/>
    </reaction>
</comment>
<dbReference type="SUPFAM" id="SSF47473">
    <property type="entry name" value="EF-hand"/>
    <property type="match status" value="1"/>
</dbReference>
<dbReference type="Gene3D" id="1.10.238.10">
    <property type="entry name" value="EF-hand"/>
    <property type="match status" value="2"/>
</dbReference>
<reference evidence="19" key="1">
    <citation type="submission" date="2022-10" db="EMBL/GenBank/DDBJ databases">
        <authorList>
            <person name="Chen Y."/>
            <person name="Dougan E. K."/>
            <person name="Chan C."/>
            <person name="Rhodes N."/>
            <person name="Thang M."/>
        </authorList>
    </citation>
    <scope>NUCLEOTIDE SEQUENCE</scope>
</reference>
<dbReference type="InterPro" id="IPR000719">
    <property type="entry name" value="Prot_kinase_dom"/>
</dbReference>
<feature type="compositionally biased region" description="Basic and acidic residues" evidence="16">
    <location>
        <begin position="614"/>
        <end position="629"/>
    </location>
</feature>
<evidence type="ECO:0000256" key="10">
    <source>
        <dbReference type="ARBA" id="ARBA00022837"/>
    </source>
</evidence>
<feature type="compositionally biased region" description="Acidic residues" evidence="16">
    <location>
        <begin position="601"/>
        <end position="613"/>
    </location>
</feature>
<dbReference type="CDD" id="cd00051">
    <property type="entry name" value="EFh"/>
    <property type="match status" value="1"/>
</dbReference>
<name>A0A9P1CMI4_9DINO</name>
<evidence type="ECO:0000313" key="21">
    <source>
        <dbReference type="EMBL" id="CAL4781701.1"/>
    </source>
</evidence>
<keyword evidence="4" id="KW-0723">Serine/threonine-protein kinase</keyword>
<dbReference type="GO" id="GO:0005524">
    <property type="term" value="F:ATP binding"/>
    <property type="evidence" value="ECO:0007669"/>
    <property type="project" value="UniProtKB-UniRule"/>
</dbReference>
<dbReference type="FunFam" id="1.10.510.10:FF:000571">
    <property type="entry name" value="Maternal embryonic leucine zipper kinase"/>
    <property type="match status" value="1"/>
</dbReference>
<feature type="compositionally biased region" description="Polar residues" evidence="16">
    <location>
        <begin position="558"/>
        <end position="568"/>
    </location>
</feature>
<dbReference type="OrthoDB" id="448455at2759"/>
<keyword evidence="7" id="KW-0677">Repeat</keyword>
<dbReference type="InterPro" id="IPR008271">
    <property type="entry name" value="Ser/Thr_kinase_AS"/>
</dbReference>
<dbReference type="Pfam" id="PF00069">
    <property type="entry name" value="Pkinase"/>
    <property type="match status" value="1"/>
</dbReference>
<keyword evidence="11 15" id="KW-0067">ATP-binding</keyword>
<comment type="similarity">
    <text evidence="12">Belongs to the protein kinase superfamily. Ser/Thr protein kinase family. CDPK subfamily.</text>
</comment>
<evidence type="ECO:0000256" key="15">
    <source>
        <dbReference type="PROSITE-ProRule" id="PRU10141"/>
    </source>
</evidence>
<dbReference type="Proteomes" id="UP001152797">
    <property type="component" value="Unassembled WGS sequence"/>
</dbReference>
<dbReference type="FunFam" id="1.10.238.10:FF:000003">
    <property type="entry name" value="Calmodulin A"/>
    <property type="match status" value="1"/>
</dbReference>
<evidence type="ECO:0000256" key="5">
    <source>
        <dbReference type="ARBA" id="ARBA00022679"/>
    </source>
</evidence>
<dbReference type="Gene3D" id="3.30.200.20">
    <property type="entry name" value="Phosphorylase Kinase, domain 1"/>
    <property type="match status" value="1"/>
</dbReference>
<dbReference type="AlphaFoldDB" id="A0A9P1CMI4"/>
<evidence type="ECO:0000256" key="14">
    <source>
        <dbReference type="ARBA" id="ARBA00048679"/>
    </source>
</evidence>
<evidence type="ECO:0000256" key="4">
    <source>
        <dbReference type="ARBA" id="ARBA00022527"/>
    </source>
</evidence>
<dbReference type="PROSITE" id="PS00018">
    <property type="entry name" value="EF_HAND_1"/>
    <property type="match status" value="4"/>
</dbReference>
<evidence type="ECO:0000313" key="19">
    <source>
        <dbReference type="EMBL" id="CAI3994389.1"/>
    </source>
</evidence>
<evidence type="ECO:0000256" key="8">
    <source>
        <dbReference type="ARBA" id="ARBA00022741"/>
    </source>
</evidence>
<dbReference type="FunFam" id="3.30.200.20:FF:000315">
    <property type="entry name" value="Calcium-dependent protein kinase 3"/>
    <property type="match status" value="1"/>
</dbReference>
<keyword evidence="5" id="KW-0808">Transferase</keyword>
<keyword evidence="10" id="KW-0106">Calcium</keyword>
<dbReference type="InterPro" id="IPR002048">
    <property type="entry name" value="EF_hand_dom"/>
</dbReference>
<protein>
    <recommendedName>
        <fullName evidence="3">non-specific serine/threonine protein kinase</fullName>
        <ecNumber evidence="3">2.7.11.1</ecNumber>
    </recommendedName>
</protein>
<evidence type="ECO:0000256" key="1">
    <source>
        <dbReference type="ARBA" id="ARBA00001946"/>
    </source>
</evidence>
<proteinExistence type="inferred from homology"/>
<dbReference type="InterPro" id="IPR011009">
    <property type="entry name" value="Kinase-like_dom_sf"/>
</dbReference>
<gene>
    <name evidence="19" type="ORF">C1SCF055_LOCUS21037</name>
</gene>
<evidence type="ECO:0000256" key="11">
    <source>
        <dbReference type="ARBA" id="ARBA00022840"/>
    </source>
</evidence>
<dbReference type="GO" id="GO:0004674">
    <property type="term" value="F:protein serine/threonine kinase activity"/>
    <property type="evidence" value="ECO:0007669"/>
    <property type="project" value="UniProtKB-KW"/>
</dbReference>
<sequence>MGNCVATLRNGIKKRQQESQRLKSKREDNVNLLEEPVVAHSFAIYIIDNKGEIEEFYDVEDTKIGEGSFGRVCKCTNKSTGAERAVKMLRKVRRKSQLIMFKNELSTLKMLDHPHIVKLYEHFEDRRYMYMVMEFCQGGELFDRLLEVGNFSENQAAIIMQQIFRGVYYLHTMKVVHRDLKIENFMFAGEGPVEANMIKIIDFGFARSFEEGQYMKTKVGAPYFVSPQILAGKYTEATDMWTCGTIMYILLCGYPPFFGDSDAEILSRVRAGNFSFNDADWRHVSELAKDLIRGLLRMSEIERVNAKQALFDQWIIQTAPVLRAPLKLKYFENMRKYVGFNKFKQATLQIIVSQLEAEIAKPLIDTFMWLDSSGEGHIDAEEIEAGMKRAGWTEVEIPEDLNELVDGLDADGSGEIGLGEFVASILDLQVYAREETCWAVFRIYDQDGDGMIGNTDIYNILNNGQPGGQEVVSAHECRELIKEADEDGDKRISFSEFLDMMKGVQSKKKKDQGAEKQGITQTDIQDEIEVEMVENANLIEDPNALDTAQDLVDDLANHSPNEVGLNSRQDQEDAEETEIKLEPVDEEAEAVLDPENVAPELDAEENVQEADLQEEGHEGHEGHPDHPEELGAEEASETDRFLRSA</sequence>
<dbReference type="EC" id="2.7.11.1" evidence="3"/>
<dbReference type="Pfam" id="PF13499">
    <property type="entry name" value="EF-hand_7"/>
    <property type="match status" value="1"/>
</dbReference>
<comment type="subunit">
    <text evidence="2">Monomer.</text>
</comment>
<dbReference type="SUPFAM" id="SSF56112">
    <property type="entry name" value="Protein kinase-like (PK-like)"/>
    <property type="match status" value="1"/>
</dbReference>
<reference evidence="20" key="2">
    <citation type="submission" date="2024-04" db="EMBL/GenBank/DDBJ databases">
        <authorList>
            <person name="Chen Y."/>
            <person name="Shah S."/>
            <person name="Dougan E. K."/>
            <person name="Thang M."/>
            <person name="Chan C."/>
        </authorList>
    </citation>
    <scope>NUCLEOTIDE SEQUENCE [LARGE SCALE GENOMIC DNA]</scope>
</reference>
<feature type="domain" description="EF-hand" evidence="18">
    <location>
        <begin position="472"/>
        <end position="507"/>
    </location>
</feature>
<dbReference type="InterPro" id="IPR011992">
    <property type="entry name" value="EF-hand-dom_pair"/>
</dbReference>
<evidence type="ECO:0000256" key="2">
    <source>
        <dbReference type="ARBA" id="ARBA00011245"/>
    </source>
</evidence>
<evidence type="ECO:0000256" key="7">
    <source>
        <dbReference type="ARBA" id="ARBA00022737"/>
    </source>
</evidence>
<feature type="binding site" evidence="15">
    <location>
        <position position="87"/>
    </location>
    <ligand>
        <name>ATP</name>
        <dbReference type="ChEBI" id="CHEBI:30616"/>
    </ligand>
</feature>
<dbReference type="SMART" id="SM00220">
    <property type="entry name" value="S_TKc"/>
    <property type="match status" value="1"/>
</dbReference>
<dbReference type="InterPro" id="IPR050205">
    <property type="entry name" value="CDPK_Ser/Thr_kinases"/>
</dbReference>
<dbReference type="EMBL" id="CAMXCT010001946">
    <property type="protein sequence ID" value="CAI3994389.1"/>
    <property type="molecule type" value="Genomic_DNA"/>
</dbReference>
<evidence type="ECO:0000256" key="9">
    <source>
        <dbReference type="ARBA" id="ARBA00022777"/>
    </source>
</evidence>
<dbReference type="PROSITE" id="PS50222">
    <property type="entry name" value="EF_HAND_2"/>
    <property type="match status" value="3"/>
</dbReference>
<dbReference type="PANTHER" id="PTHR24349">
    <property type="entry name" value="SERINE/THREONINE-PROTEIN KINASE"/>
    <property type="match status" value="1"/>
</dbReference>
<evidence type="ECO:0000256" key="13">
    <source>
        <dbReference type="ARBA" id="ARBA00047899"/>
    </source>
</evidence>
<evidence type="ECO:0000259" key="18">
    <source>
        <dbReference type="PROSITE" id="PS50222"/>
    </source>
</evidence>
<dbReference type="InterPro" id="IPR018247">
    <property type="entry name" value="EF_Hand_1_Ca_BS"/>
</dbReference>
<feature type="region of interest" description="Disordered" evidence="16">
    <location>
        <begin position="556"/>
        <end position="645"/>
    </location>
</feature>
<dbReference type="PROSITE" id="PS00107">
    <property type="entry name" value="PROTEIN_KINASE_ATP"/>
    <property type="match status" value="1"/>
</dbReference>